<comment type="function">
    <text evidence="6">Catalyzes the glycosylation of 4,4'-diaponeurosporenoate, i.e. the esterification of glucose at the C1'' position with the carboxyl group of 4,4'-diaponeurosporenic acid, to form glycosyl-4,4'-diaponeurosporenoate. This is a step in the biosynthesis of staphyloxanthin, an orange pigment present in most staphylococci strains.</text>
</comment>
<evidence type="ECO:0000256" key="3">
    <source>
        <dbReference type="ARBA" id="ARBA00022676"/>
    </source>
</evidence>
<dbReference type="Gene3D" id="3.90.550.10">
    <property type="entry name" value="Spore Coat Polysaccharide Biosynthesis Protein SpsA, Chain A"/>
    <property type="match status" value="1"/>
</dbReference>
<evidence type="ECO:0000313" key="11">
    <source>
        <dbReference type="EMBL" id="MDR7360335.1"/>
    </source>
</evidence>
<sequence>MDDKLSAILIVVPVRNEEELLGACLLRLRKAMDRLNRARPELELRLTVVLDQCRDSSPALAASFAANDPRLSVLSVGCGVVGATRAAGIDFALESLAADTPARHSRERIWIACTDADTRVPVHWLTRAVKLAESGSDAIAGTVEPDSSDIDQAFFALWSRDHDRGEGHGHIHGANLGFRASAYCAVGGFDPVPVAEDVLLVEKLRKNGARVTATGKIHAITSGRMQGRVGSGFAGYLRNLAQRHVGHAGEHGS</sequence>
<evidence type="ECO:0000256" key="8">
    <source>
        <dbReference type="ARBA" id="ARBA00038120"/>
    </source>
</evidence>
<keyword evidence="3" id="KW-0328">Glycosyltransferase</keyword>
<evidence type="ECO:0000256" key="6">
    <source>
        <dbReference type="ARBA" id="ARBA00037281"/>
    </source>
</evidence>
<dbReference type="InterPro" id="IPR029044">
    <property type="entry name" value="Nucleotide-diphossugar_trans"/>
</dbReference>
<protein>
    <recommendedName>
        <fullName evidence="9">4,4'-diaponeurosporenoate glycosyltransferase</fullName>
    </recommendedName>
</protein>
<dbReference type="PANTHER" id="PTHR43646">
    <property type="entry name" value="GLYCOSYLTRANSFERASE"/>
    <property type="match status" value="1"/>
</dbReference>
<gene>
    <name evidence="11" type="ORF">J2S64_004026</name>
</gene>
<keyword evidence="2" id="KW-1003">Cell membrane</keyword>
<dbReference type="Pfam" id="PF00535">
    <property type="entry name" value="Glycos_transf_2"/>
    <property type="match status" value="1"/>
</dbReference>
<evidence type="ECO:0000256" key="4">
    <source>
        <dbReference type="ARBA" id="ARBA00022679"/>
    </source>
</evidence>
<dbReference type="RefSeq" id="WP_310293169.1">
    <property type="nucleotide sequence ID" value="NZ_BAAAWO010000001.1"/>
</dbReference>
<evidence type="ECO:0000313" key="12">
    <source>
        <dbReference type="Proteomes" id="UP001183817"/>
    </source>
</evidence>
<comment type="similarity">
    <text evidence="8">Belongs to the glycosyltransferase 2 family. CrtQ subfamily.</text>
</comment>
<dbReference type="InterPro" id="IPR001173">
    <property type="entry name" value="Glyco_trans_2-like"/>
</dbReference>
<evidence type="ECO:0000256" key="1">
    <source>
        <dbReference type="ARBA" id="ARBA00004236"/>
    </source>
</evidence>
<evidence type="ECO:0000256" key="7">
    <source>
        <dbReference type="ARBA" id="ARBA00037904"/>
    </source>
</evidence>
<keyword evidence="12" id="KW-1185">Reference proteome</keyword>
<proteinExistence type="inferred from homology"/>
<accession>A0ABU2BNV4</accession>
<dbReference type="Proteomes" id="UP001183817">
    <property type="component" value="Unassembled WGS sequence"/>
</dbReference>
<organism evidence="11 12">
    <name type="scientific">Paeniglutamicibacter sulfureus</name>
    <dbReference type="NCBI Taxonomy" id="43666"/>
    <lineage>
        <taxon>Bacteria</taxon>
        <taxon>Bacillati</taxon>
        <taxon>Actinomycetota</taxon>
        <taxon>Actinomycetes</taxon>
        <taxon>Micrococcales</taxon>
        <taxon>Micrococcaceae</taxon>
        <taxon>Paeniglutamicibacter</taxon>
    </lineage>
</organism>
<reference evidence="11 12" key="1">
    <citation type="submission" date="2023-07" db="EMBL/GenBank/DDBJ databases">
        <title>Sequencing the genomes of 1000 actinobacteria strains.</title>
        <authorList>
            <person name="Klenk H.-P."/>
        </authorList>
    </citation>
    <scope>NUCLEOTIDE SEQUENCE [LARGE SCALE GENOMIC DNA]</scope>
    <source>
        <strain evidence="11 12">DSM 20167</strain>
    </source>
</reference>
<evidence type="ECO:0000256" key="9">
    <source>
        <dbReference type="ARBA" id="ARBA00040345"/>
    </source>
</evidence>
<dbReference type="EMBL" id="JAVDYI010000001">
    <property type="protein sequence ID" value="MDR7360335.1"/>
    <property type="molecule type" value="Genomic_DNA"/>
</dbReference>
<comment type="pathway">
    <text evidence="7">Carotenoid biosynthesis; staphyloxanthin biosynthesis; staphyloxanthin from farnesyl diphosphate: step 4/5.</text>
</comment>
<comment type="caution">
    <text evidence="11">The sequence shown here is derived from an EMBL/GenBank/DDBJ whole genome shotgun (WGS) entry which is preliminary data.</text>
</comment>
<name>A0ABU2BNV4_9MICC</name>
<dbReference type="SUPFAM" id="SSF53448">
    <property type="entry name" value="Nucleotide-diphospho-sugar transferases"/>
    <property type="match status" value="1"/>
</dbReference>
<evidence type="ECO:0000256" key="2">
    <source>
        <dbReference type="ARBA" id="ARBA00022475"/>
    </source>
</evidence>
<evidence type="ECO:0000259" key="10">
    <source>
        <dbReference type="Pfam" id="PF00535"/>
    </source>
</evidence>
<comment type="subcellular location">
    <subcellularLocation>
        <location evidence="1">Cell membrane</location>
    </subcellularLocation>
</comment>
<feature type="domain" description="Glycosyltransferase 2-like" evidence="10">
    <location>
        <begin position="10"/>
        <end position="156"/>
    </location>
</feature>
<keyword evidence="5" id="KW-0472">Membrane</keyword>
<keyword evidence="4" id="KW-0808">Transferase</keyword>
<dbReference type="PANTHER" id="PTHR43646:SF2">
    <property type="entry name" value="GLYCOSYLTRANSFERASE 2-LIKE DOMAIN-CONTAINING PROTEIN"/>
    <property type="match status" value="1"/>
</dbReference>
<evidence type="ECO:0000256" key="5">
    <source>
        <dbReference type="ARBA" id="ARBA00023136"/>
    </source>
</evidence>